<name>A0A2P5W016_GOSBA</name>
<evidence type="ECO:0000313" key="3">
    <source>
        <dbReference type="Proteomes" id="UP000239757"/>
    </source>
</evidence>
<evidence type="ECO:0000313" key="2">
    <source>
        <dbReference type="EMBL" id="PPR84426.1"/>
    </source>
</evidence>
<dbReference type="EMBL" id="KZ669869">
    <property type="protein sequence ID" value="PPR84426.1"/>
    <property type="molecule type" value="Genomic_DNA"/>
</dbReference>
<accession>A0A2P5W016</accession>
<keyword evidence="1" id="KW-0472">Membrane</keyword>
<protein>
    <submittedName>
        <fullName evidence="2">Uncharacterized protein</fullName>
    </submittedName>
</protein>
<dbReference type="AlphaFoldDB" id="A0A2P5W016"/>
<keyword evidence="1" id="KW-1133">Transmembrane helix</keyword>
<organism evidence="2 3">
    <name type="scientific">Gossypium barbadense</name>
    <name type="common">Sea Island cotton</name>
    <name type="synonym">Hibiscus barbadensis</name>
    <dbReference type="NCBI Taxonomy" id="3634"/>
    <lineage>
        <taxon>Eukaryota</taxon>
        <taxon>Viridiplantae</taxon>
        <taxon>Streptophyta</taxon>
        <taxon>Embryophyta</taxon>
        <taxon>Tracheophyta</taxon>
        <taxon>Spermatophyta</taxon>
        <taxon>Magnoliopsida</taxon>
        <taxon>eudicotyledons</taxon>
        <taxon>Gunneridae</taxon>
        <taxon>Pentapetalae</taxon>
        <taxon>rosids</taxon>
        <taxon>malvids</taxon>
        <taxon>Malvales</taxon>
        <taxon>Malvaceae</taxon>
        <taxon>Malvoideae</taxon>
        <taxon>Gossypium</taxon>
    </lineage>
</organism>
<reference evidence="2 3" key="1">
    <citation type="submission" date="2015-01" db="EMBL/GenBank/DDBJ databases">
        <title>Genome of allotetraploid Gossypium barbadense reveals genomic plasticity and fiber elongation in cotton evolution.</title>
        <authorList>
            <person name="Chen X."/>
            <person name="Liu X."/>
            <person name="Zhao B."/>
            <person name="Zheng H."/>
            <person name="Hu Y."/>
            <person name="Lu G."/>
            <person name="Yang C."/>
            <person name="Chen J."/>
            <person name="Shan C."/>
            <person name="Zhang L."/>
            <person name="Zhou Y."/>
            <person name="Wang L."/>
            <person name="Guo W."/>
            <person name="Bai Y."/>
            <person name="Ruan J."/>
            <person name="Shangguan X."/>
            <person name="Mao Y."/>
            <person name="Jiang J."/>
            <person name="Zhu Y."/>
            <person name="Lei J."/>
            <person name="Kang H."/>
            <person name="Chen S."/>
            <person name="He X."/>
            <person name="Wang R."/>
            <person name="Wang Y."/>
            <person name="Chen J."/>
            <person name="Wang L."/>
            <person name="Yu S."/>
            <person name="Wang B."/>
            <person name="Wei J."/>
            <person name="Song S."/>
            <person name="Lu X."/>
            <person name="Gao Z."/>
            <person name="Gu W."/>
            <person name="Deng X."/>
            <person name="Ma D."/>
            <person name="Wang S."/>
            <person name="Liang W."/>
            <person name="Fang L."/>
            <person name="Cai C."/>
            <person name="Zhu X."/>
            <person name="Zhou B."/>
            <person name="Zhang Y."/>
            <person name="Chen Z."/>
            <person name="Xu S."/>
            <person name="Zhu R."/>
            <person name="Wang S."/>
            <person name="Zhang T."/>
            <person name="Zhao G."/>
        </authorList>
    </citation>
    <scope>NUCLEOTIDE SEQUENCE [LARGE SCALE GENOMIC DNA]</scope>
    <source>
        <strain evidence="3">cv. Xinhai21</strain>
        <tissue evidence="2">Leaf</tissue>
    </source>
</reference>
<gene>
    <name evidence="2" type="ORF">GOBAR_AA36286</name>
</gene>
<dbReference type="Proteomes" id="UP000239757">
    <property type="component" value="Unassembled WGS sequence"/>
</dbReference>
<feature type="transmembrane region" description="Helical" evidence="1">
    <location>
        <begin position="17"/>
        <end position="36"/>
    </location>
</feature>
<proteinExistence type="predicted"/>
<keyword evidence="1" id="KW-0812">Transmembrane</keyword>
<sequence length="105" mass="11532">MFTTCHNRYLVRWLLPFYGIQVLTSLLLVTSSAVSVTSASRPRAPLPYGPFPTSKFILGRRSSVSGSSQLTAYTMSDSGYIDLRLRSSTTLAERHTAEMPTAPST</sequence>
<evidence type="ECO:0000256" key="1">
    <source>
        <dbReference type="SAM" id="Phobius"/>
    </source>
</evidence>